<reference evidence="2 3" key="1">
    <citation type="journal article" date="2019" name="Emerg. Microbes Infect.">
        <title>Comprehensive subspecies identification of 175 nontuberculous mycobacteria species based on 7547 genomic profiles.</title>
        <authorList>
            <person name="Matsumoto Y."/>
            <person name="Kinjo T."/>
            <person name="Motooka D."/>
            <person name="Nabeya D."/>
            <person name="Jung N."/>
            <person name="Uechi K."/>
            <person name="Horii T."/>
            <person name="Iida T."/>
            <person name="Fujita J."/>
            <person name="Nakamura S."/>
        </authorList>
    </citation>
    <scope>NUCLEOTIDE SEQUENCE [LARGE SCALE GENOMIC DNA]</scope>
    <source>
        <strain evidence="2 3">JCM 14233</strain>
    </source>
</reference>
<dbReference type="EMBL" id="AP022575">
    <property type="protein sequence ID" value="BBX74869.1"/>
    <property type="molecule type" value="Genomic_DNA"/>
</dbReference>
<dbReference type="Proteomes" id="UP000467236">
    <property type="component" value="Chromosome"/>
</dbReference>
<sequence>MAYANEPARLDEPGQTPARGHAEQLLCGSQATVYRDDFVDEHALMLSGAGVDRKSVLWIARRADAQAPKTMVFGGLCVCSRYLA</sequence>
<evidence type="ECO:0000313" key="3">
    <source>
        <dbReference type="Proteomes" id="UP000467236"/>
    </source>
</evidence>
<evidence type="ECO:0000256" key="1">
    <source>
        <dbReference type="SAM" id="MobiDB-lite"/>
    </source>
</evidence>
<accession>A0A7I7MUH5</accession>
<gene>
    <name evidence="2" type="ORF">MSHI_27750</name>
</gene>
<proteinExistence type="predicted"/>
<organism evidence="2 3">
    <name type="scientific">Mycobacterium shinjukuense</name>
    <dbReference type="NCBI Taxonomy" id="398694"/>
    <lineage>
        <taxon>Bacteria</taxon>
        <taxon>Bacillati</taxon>
        <taxon>Actinomycetota</taxon>
        <taxon>Actinomycetes</taxon>
        <taxon>Mycobacteriales</taxon>
        <taxon>Mycobacteriaceae</taxon>
        <taxon>Mycobacterium</taxon>
    </lineage>
</organism>
<dbReference type="KEGG" id="mshj:MSHI_27750"/>
<keyword evidence="3" id="KW-1185">Reference proteome</keyword>
<name>A0A7I7MUH5_9MYCO</name>
<evidence type="ECO:0000313" key="2">
    <source>
        <dbReference type="EMBL" id="BBX74869.1"/>
    </source>
</evidence>
<feature type="region of interest" description="Disordered" evidence="1">
    <location>
        <begin position="1"/>
        <end position="21"/>
    </location>
</feature>
<protein>
    <submittedName>
        <fullName evidence="2">Uncharacterized protein</fullName>
    </submittedName>
</protein>
<dbReference type="AlphaFoldDB" id="A0A7I7MUH5"/>